<reference evidence="4 5" key="1">
    <citation type="submission" date="2018-11" db="EMBL/GenBank/DDBJ databases">
        <authorList>
            <person name="Li F."/>
        </authorList>
    </citation>
    <scope>NUCLEOTIDE SEQUENCE [LARGE SCALE GENOMIC DNA]</scope>
    <source>
        <strain evidence="4 5">KIS18-7</strain>
    </source>
</reference>
<dbReference type="Proteomes" id="UP000277094">
    <property type="component" value="Unassembled WGS sequence"/>
</dbReference>
<dbReference type="OrthoDB" id="5107506at2"/>
<feature type="chain" id="PRO_5018329107" description="PBP domain-containing protein" evidence="3">
    <location>
        <begin position="35"/>
        <end position="725"/>
    </location>
</feature>
<evidence type="ECO:0000313" key="4">
    <source>
        <dbReference type="EMBL" id="RNL78407.1"/>
    </source>
</evidence>
<keyword evidence="5" id="KW-1185">Reference proteome</keyword>
<dbReference type="RefSeq" id="WP_123232906.1">
    <property type="nucleotide sequence ID" value="NZ_RJSG01000002.1"/>
</dbReference>
<dbReference type="AlphaFoldDB" id="A0A3N0DS00"/>
<gene>
    <name evidence="4" type="ORF">EFL95_04725</name>
</gene>
<dbReference type="Gene3D" id="3.40.190.10">
    <property type="entry name" value="Periplasmic binding protein-like II"/>
    <property type="match status" value="2"/>
</dbReference>
<proteinExistence type="predicted"/>
<name>A0A3N0DS00_9ACTN</name>
<evidence type="ECO:0000256" key="3">
    <source>
        <dbReference type="SAM" id="SignalP"/>
    </source>
</evidence>
<sequence length="725" mass="74734">MTTPLRRTSRSLGALLGVLAVLVLSLVPPVAAGAADVPGSVTVAAPGAGASAKVTVSKVSNLVNQTVAVSWTGFQSSSATRLSNSGDSYDVSTKRPVRVYQCRGANPSSSSDCYGSPGFGGVAATADHPAVPAVPAFTYPGQQNAYDANPDGPSNWQDTVTAPDGSGEVAIQLFTRRESAALGCADDTPCSIVVVPNYGDADGNGATELSLDAPWAWANRTVIPLSFLPLDVSCPLTGKSVDVEGSPVAARLLASWRARTCTLSSGAVRIDYTAIGEPQTRTDVAGSSTDVGLVIDPLNAEAASDHGVVYAPVAASSLVVAYQIDDAEGRPVRDLKLNARLVAKLITASYRTGGNDAVTGNPFNLFHDPEFLALNPGIDWPDGSPGNHPLLLADISDTTQALTRWIEADPAARAFINGKPDPWGMHVNTHYKKIALPFDTFPVLDQAQSDFFQPIQELDALARQTSIAQFPGAITSIENGVSVISKPPRQNPGSREVIGIIDAASAADFRLSTARLLNAGGAYVAPTNAGVLAALAHSKPNADQVTRTVDLASKDKAIYPLSLLISAAASTKATTSVRTSVSTFLDYAAGAGQVPGDEIGRLPAGYVPLPSALRTKIEAAQHALKAGYQAPAADPTPTTTPTGTDTPTEPVAAPPVDAAPPAAVAEPGVDDVKQLAASTTSLPQPLVRRLLALPVLVGIGLLASLAGPSVALLRKVGKGPAWLRH</sequence>
<feature type="compositionally biased region" description="Low complexity" evidence="1">
    <location>
        <begin position="630"/>
        <end position="651"/>
    </location>
</feature>
<organism evidence="4 5">
    <name type="scientific">Nocardioides marmorisolisilvae</name>
    <dbReference type="NCBI Taxonomy" id="1542737"/>
    <lineage>
        <taxon>Bacteria</taxon>
        <taxon>Bacillati</taxon>
        <taxon>Actinomycetota</taxon>
        <taxon>Actinomycetes</taxon>
        <taxon>Propionibacteriales</taxon>
        <taxon>Nocardioidaceae</taxon>
        <taxon>Nocardioides</taxon>
    </lineage>
</organism>
<comment type="caution">
    <text evidence="4">The sequence shown here is derived from an EMBL/GenBank/DDBJ whole genome shotgun (WGS) entry which is preliminary data.</text>
</comment>
<dbReference type="SUPFAM" id="SSF53850">
    <property type="entry name" value="Periplasmic binding protein-like II"/>
    <property type="match status" value="1"/>
</dbReference>
<dbReference type="InterPro" id="IPR050962">
    <property type="entry name" value="Phosphate-bind_PstS"/>
</dbReference>
<keyword evidence="2" id="KW-0812">Transmembrane</keyword>
<feature type="signal peptide" evidence="3">
    <location>
        <begin position="1"/>
        <end position="34"/>
    </location>
</feature>
<dbReference type="PANTHER" id="PTHR42996">
    <property type="entry name" value="PHOSPHATE-BINDING PROTEIN PSTS"/>
    <property type="match status" value="1"/>
</dbReference>
<dbReference type="PANTHER" id="PTHR42996:SF1">
    <property type="entry name" value="PHOSPHATE-BINDING PROTEIN PSTS"/>
    <property type="match status" value="1"/>
</dbReference>
<feature type="region of interest" description="Disordered" evidence="1">
    <location>
        <begin position="627"/>
        <end position="651"/>
    </location>
</feature>
<keyword evidence="2" id="KW-0472">Membrane</keyword>
<accession>A0A3N0DS00</accession>
<evidence type="ECO:0000256" key="2">
    <source>
        <dbReference type="SAM" id="Phobius"/>
    </source>
</evidence>
<evidence type="ECO:0008006" key="6">
    <source>
        <dbReference type="Google" id="ProtNLM"/>
    </source>
</evidence>
<evidence type="ECO:0000256" key="1">
    <source>
        <dbReference type="SAM" id="MobiDB-lite"/>
    </source>
</evidence>
<feature type="transmembrane region" description="Helical" evidence="2">
    <location>
        <begin position="690"/>
        <end position="713"/>
    </location>
</feature>
<evidence type="ECO:0000313" key="5">
    <source>
        <dbReference type="Proteomes" id="UP000277094"/>
    </source>
</evidence>
<protein>
    <recommendedName>
        <fullName evidence="6">PBP domain-containing protein</fullName>
    </recommendedName>
</protein>
<keyword evidence="2" id="KW-1133">Transmembrane helix</keyword>
<dbReference type="EMBL" id="RJSG01000002">
    <property type="protein sequence ID" value="RNL78407.1"/>
    <property type="molecule type" value="Genomic_DNA"/>
</dbReference>
<keyword evidence="3" id="KW-0732">Signal</keyword>